<evidence type="ECO:0000259" key="5">
    <source>
        <dbReference type="PROSITE" id="PS50110"/>
    </source>
</evidence>
<protein>
    <submittedName>
        <fullName evidence="6">Response regulator receiver domain-containing protein</fullName>
    </submittedName>
</protein>
<dbReference type="GO" id="GO:0003677">
    <property type="term" value="F:DNA binding"/>
    <property type="evidence" value="ECO:0007669"/>
    <property type="project" value="UniProtKB-KW"/>
</dbReference>
<sequence length="137" mass="14459">MTAVPGPITVVIADDERTVRESLALILEAQPDLEVVATAADGETALRTCTELRPDVALLDVRMPGRDGLWVLAALAGRGLVGPGPGAVQVLMLTTFDHARYQADAVAHGARGVLLKSLPWEELVAQVRAAHGARHRG</sequence>
<proteinExistence type="predicted"/>
<dbReference type="PANTHER" id="PTHR43214:SF24">
    <property type="entry name" value="TRANSCRIPTIONAL REGULATORY PROTEIN NARL-RELATED"/>
    <property type="match status" value="1"/>
</dbReference>
<keyword evidence="7" id="KW-1185">Reference proteome</keyword>
<name>A0A1I6R0C5_9ACTN</name>
<feature type="modified residue" description="4-aspartylphosphate" evidence="4">
    <location>
        <position position="60"/>
    </location>
</feature>
<dbReference type="PANTHER" id="PTHR43214">
    <property type="entry name" value="TWO-COMPONENT RESPONSE REGULATOR"/>
    <property type="match status" value="1"/>
</dbReference>
<dbReference type="STRING" id="1176198.SAMN05444716_102593"/>
<dbReference type="Gene3D" id="3.40.50.2300">
    <property type="match status" value="1"/>
</dbReference>
<dbReference type="Pfam" id="PF00072">
    <property type="entry name" value="Response_reg"/>
    <property type="match status" value="1"/>
</dbReference>
<dbReference type="InterPro" id="IPR011006">
    <property type="entry name" value="CheY-like_superfamily"/>
</dbReference>
<evidence type="ECO:0000313" key="6">
    <source>
        <dbReference type="EMBL" id="SFS58103.1"/>
    </source>
</evidence>
<keyword evidence="4" id="KW-0597">Phosphoprotein</keyword>
<keyword evidence="2" id="KW-0238">DNA-binding</keyword>
<dbReference type="Proteomes" id="UP000198873">
    <property type="component" value="Unassembled WGS sequence"/>
</dbReference>
<dbReference type="InterPro" id="IPR058245">
    <property type="entry name" value="NreC/VraR/RcsB-like_REC"/>
</dbReference>
<evidence type="ECO:0000313" key="7">
    <source>
        <dbReference type="Proteomes" id="UP000198873"/>
    </source>
</evidence>
<accession>A0A1I6R0C5</accession>
<feature type="domain" description="Response regulatory" evidence="5">
    <location>
        <begin position="9"/>
        <end position="131"/>
    </location>
</feature>
<dbReference type="InterPro" id="IPR001789">
    <property type="entry name" value="Sig_transdc_resp-reg_receiver"/>
</dbReference>
<dbReference type="PROSITE" id="PS50110">
    <property type="entry name" value="RESPONSE_REGULATORY"/>
    <property type="match status" value="1"/>
</dbReference>
<dbReference type="InterPro" id="IPR039420">
    <property type="entry name" value="WalR-like"/>
</dbReference>
<dbReference type="SMART" id="SM00448">
    <property type="entry name" value="REC"/>
    <property type="match status" value="1"/>
</dbReference>
<dbReference type="AlphaFoldDB" id="A0A1I6R0C5"/>
<evidence type="ECO:0000256" key="1">
    <source>
        <dbReference type="ARBA" id="ARBA00023015"/>
    </source>
</evidence>
<evidence type="ECO:0000256" key="2">
    <source>
        <dbReference type="ARBA" id="ARBA00023125"/>
    </source>
</evidence>
<organism evidence="6 7">
    <name type="scientific">Streptomyces harbinensis</name>
    <dbReference type="NCBI Taxonomy" id="1176198"/>
    <lineage>
        <taxon>Bacteria</taxon>
        <taxon>Bacillati</taxon>
        <taxon>Actinomycetota</taxon>
        <taxon>Actinomycetes</taxon>
        <taxon>Kitasatosporales</taxon>
        <taxon>Streptomycetaceae</taxon>
        <taxon>Streptomyces</taxon>
    </lineage>
</organism>
<reference evidence="7" key="1">
    <citation type="submission" date="2016-10" db="EMBL/GenBank/DDBJ databases">
        <authorList>
            <person name="Varghese N."/>
            <person name="Submissions S."/>
        </authorList>
    </citation>
    <scope>NUCLEOTIDE SEQUENCE [LARGE SCALE GENOMIC DNA]</scope>
    <source>
        <strain evidence="7">CGMCC 4.7047</strain>
    </source>
</reference>
<dbReference type="EMBL" id="FPAB01000002">
    <property type="protein sequence ID" value="SFS58103.1"/>
    <property type="molecule type" value="Genomic_DNA"/>
</dbReference>
<dbReference type="SUPFAM" id="SSF52172">
    <property type="entry name" value="CheY-like"/>
    <property type="match status" value="1"/>
</dbReference>
<dbReference type="GO" id="GO:0000160">
    <property type="term" value="P:phosphorelay signal transduction system"/>
    <property type="evidence" value="ECO:0007669"/>
    <property type="project" value="InterPro"/>
</dbReference>
<gene>
    <name evidence="6" type="ORF">SAMN05444716_102593</name>
</gene>
<evidence type="ECO:0000256" key="4">
    <source>
        <dbReference type="PROSITE-ProRule" id="PRU00169"/>
    </source>
</evidence>
<keyword evidence="1" id="KW-0805">Transcription regulation</keyword>
<evidence type="ECO:0000256" key="3">
    <source>
        <dbReference type="ARBA" id="ARBA00023163"/>
    </source>
</evidence>
<keyword evidence="3" id="KW-0804">Transcription</keyword>
<dbReference type="CDD" id="cd17535">
    <property type="entry name" value="REC_NarL-like"/>
    <property type="match status" value="1"/>
</dbReference>